<reference evidence="1 2" key="1">
    <citation type="submission" date="2016-04" db="EMBL/GenBank/DDBJ databases">
        <title>Complete genome seqeunce of Leptospira alstonii serovar Room22.</title>
        <authorList>
            <person name="Nally J.E."/>
            <person name="Bayles D.O."/>
            <person name="Hurley D."/>
            <person name="Fanning S."/>
            <person name="McMahon B.J."/>
            <person name="Arent Z."/>
        </authorList>
    </citation>
    <scope>NUCLEOTIDE SEQUENCE [LARGE SCALE GENOMIC DNA]</scope>
    <source>
        <strain evidence="1 2">GWTS #1</strain>
    </source>
</reference>
<dbReference type="AlphaFoldDB" id="A0A1D7V045"/>
<keyword evidence="2" id="KW-1185">Reference proteome</keyword>
<sequence>MNSRCIQHSFLIFLILIQIASVSCLMRIDWDGNDKNLKKPPSPDAFPTAEEANLTQAERARLIKEGKRTTLGPEGMELVHGGDPNFSYEKSCTQLLSKCQGNCMEEWYPFTSIFLPIIGYRSAKQRQCMERCNQFCNLPLPTRILSGETRTFPTNPGPQPQ</sequence>
<dbReference type="PROSITE" id="PS51257">
    <property type="entry name" value="PROKAR_LIPOPROTEIN"/>
    <property type="match status" value="1"/>
</dbReference>
<protein>
    <recommendedName>
        <fullName evidence="3">Lipoprotein</fullName>
    </recommendedName>
</protein>
<dbReference type="EMBL" id="CP015217">
    <property type="protein sequence ID" value="AOP35205.1"/>
    <property type="molecule type" value="Genomic_DNA"/>
</dbReference>
<evidence type="ECO:0000313" key="1">
    <source>
        <dbReference type="EMBL" id="AOP35205.1"/>
    </source>
</evidence>
<evidence type="ECO:0000313" key="2">
    <source>
        <dbReference type="Proteomes" id="UP000094197"/>
    </source>
</evidence>
<organism evidence="1 2">
    <name type="scientific">Leptospira tipperaryensis</name>
    <dbReference type="NCBI Taxonomy" id="2564040"/>
    <lineage>
        <taxon>Bacteria</taxon>
        <taxon>Pseudomonadati</taxon>
        <taxon>Spirochaetota</taxon>
        <taxon>Spirochaetia</taxon>
        <taxon>Leptospirales</taxon>
        <taxon>Leptospiraceae</taxon>
        <taxon>Leptospira</taxon>
    </lineage>
</organism>
<accession>A0A1D7V045</accession>
<dbReference type="KEGG" id="laj:A0128_15965"/>
<name>A0A1D7V045_9LEPT</name>
<gene>
    <name evidence="1" type="ORF">A0128_15965</name>
</gene>
<dbReference type="RefSeq" id="WP_069608411.1">
    <property type="nucleotide sequence ID" value="NZ_CP015217.1"/>
</dbReference>
<dbReference type="NCBIfam" id="NF047531">
    <property type="entry name" value="LIC_10730_fam"/>
    <property type="match status" value="1"/>
</dbReference>
<evidence type="ECO:0008006" key="3">
    <source>
        <dbReference type="Google" id="ProtNLM"/>
    </source>
</evidence>
<proteinExistence type="predicted"/>
<dbReference type="Proteomes" id="UP000094197">
    <property type="component" value="Chromosome 1"/>
</dbReference>